<evidence type="ECO:0000313" key="2">
    <source>
        <dbReference type="EMBL" id="OAE31999.1"/>
    </source>
</evidence>
<keyword evidence="3" id="KW-1185">Reference proteome</keyword>
<evidence type="ECO:0000256" key="1">
    <source>
        <dbReference type="SAM" id="MobiDB-lite"/>
    </source>
</evidence>
<feature type="compositionally biased region" description="Polar residues" evidence="1">
    <location>
        <begin position="144"/>
        <end position="153"/>
    </location>
</feature>
<dbReference type="EMBL" id="LVLJ01000913">
    <property type="protein sequence ID" value="OAE31999.1"/>
    <property type="molecule type" value="Genomic_DNA"/>
</dbReference>
<protein>
    <submittedName>
        <fullName evidence="2">Uncharacterized protein</fullName>
    </submittedName>
</protein>
<dbReference type="AlphaFoldDB" id="A0A176WFZ8"/>
<accession>A0A176WFZ8</accession>
<reference evidence="2" key="1">
    <citation type="submission" date="2016-03" db="EMBL/GenBank/DDBJ databases">
        <title>Mechanisms controlling the formation of the plant cell surface in tip-growing cells are functionally conserved among land plants.</title>
        <authorList>
            <person name="Honkanen S."/>
            <person name="Jones V.A."/>
            <person name="Morieri G."/>
            <person name="Champion C."/>
            <person name="Hetherington A.J."/>
            <person name="Kelly S."/>
            <person name="Saint-Marcoux D."/>
            <person name="Proust H."/>
            <person name="Prescott H."/>
            <person name="Dolan L."/>
        </authorList>
    </citation>
    <scope>NUCLEOTIDE SEQUENCE [LARGE SCALE GENOMIC DNA]</scope>
    <source>
        <tissue evidence="2">Whole gametophyte</tissue>
    </source>
</reference>
<gene>
    <name evidence="2" type="ORF">AXG93_2772s1080</name>
</gene>
<comment type="caution">
    <text evidence="2">The sequence shown here is derived from an EMBL/GenBank/DDBJ whole genome shotgun (WGS) entry which is preliminary data.</text>
</comment>
<organism evidence="2 3">
    <name type="scientific">Marchantia polymorpha subsp. ruderalis</name>
    <dbReference type="NCBI Taxonomy" id="1480154"/>
    <lineage>
        <taxon>Eukaryota</taxon>
        <taxon>Viridiplantae</taxon>
        <taxon>Streptophyta</taxon>
        <taxon>Embryophyta</taxon>
        <taxon>Marchantiophyta</taxon>
        <taxon>Marchantiopsida</taxon>
        <taxon>Marchantiidae</taxon>
        <taxon>Marchantiales</taxon>
        <taxon>Marchantiaceae</taxon>
        <taxon>Marchantia</taxon>
    </lineage>
</organism>
<feature type="region of interest" description="Disordered" evidence="1">
    <location>
        <begin position="130"/>
        <end position="173"/>
    </location>
</feature>
<sequence>MIAFGALKMSSGLNQCGGEKHINEQQHATAGLKVKKRSGCCPARRYLIWNGPLRFLGSVKQPTCQTLEVGRRFLAANQMRTGPTLGLNSANVTFIGPISNYPRHMEEGRLSEIPASPPPKKNPGVAVIMPGEAEASFIAEPTTPVETAPNNSSHPDRSQEESSGTILIAHTKT</sequence>
<proteinExistence type="predicted"/>
<dbReference type="Proteomes" id="UP000077202">
    <property type="component" value="Unassembled WGS sequence"/>
</dbReference>
<evidence type="ECO:0000313" key="3">
    <source>
        <dbReference type="Proteomes" id="UP000077202"/>
    </source>
</evidence>
<name>A0A176WFZ8_MARPO</name>